<accession>A0A316U4Q6</accession>
<protein>
    <recommendedName>
        <fullName evidence="5">Peroxin-14</fullName>
    </recommendedName>
</protein>
<feature type="compositionally biased region" description="Acidic residues" evidence="1">
    <location>
        <begin position="343"/>
        <end position="355"/>
    </location>
</feature>
<feature type="compositionally biased region" description="Basic and acidic residues" evidence="1">
    <location>
        <begin position="264"/>
        <end position="275"/>
    </location>
</feature>
<gene>
    <name evidence="3" type="ORF">BCV69DRAFT_284079</name>
</gene>
<feature type="compositionally biased region" description="Low complexity" evidence="1">
    <location>
        <begin position="22"/>
        <end position="50"/>
    </location>
</feature>
<feature type="region of interest" description="Disordered" evidence="1">
    <location>
        <begin position="1"/>
        <end position="50"/>
    </location>
</feature>
<feature type="region of interest" description="Disordered" evidence="1">
    <location>
        <begin position="522"/>
        <end position="550"/>
    </location>
</feature>
<sequence>MSDDNPGSSVQDAPAAQPGPIPSSSTASSSSATPAPGVAPLASSSSSSPPLHAQAVRFLTSLRHHSPNASVEAQRDFLKAKGLDETAIDAAFQDAARPSSLGLSSASTSTSSSGSQSGSFAGEEGALSEEAAFDQASRAFDDPIHVAGPVLPAKNYPRSPLALYYEEAQGRVDEAARRQETTRRYQVLLGFFRSLSWMLTFGGGLAALGVLAYRLYVMPKLVTMLDSRSFVLKHHHSLWNHVVRSVRNLSQASLAPPRPTQSAVKEETEKAEDGTRRRRSSLKKVQFADEVKGGSLEQREGEDPASPPENTTQLGGKDTDVVLPGTDVVVSTTTKKSSGEEEKSFEEEGAEEAVEPIDVSEPLRASLAALTQRLRGQTGDVDQASLTSSPTAAASSTGGSKSATVADDEEASSSDSSWQDDLDSEEEELELDPFAAPVKKGGKRRGSHKKKKTTATSDKSALSAQPSSTTSSSLNDSSASSSALYDTLVDLNSSISARILHSQTRSFRTSHTGGAYGTFNFAQNFPSSSTASGAGESKEGEGDTVMETSAQIRAEIRSLKGLLLSRRNFPRPNGTAPRPPAPPSFST</sequence>
<keyword evidence="4" id="KW-1185">Reference proteome</keyword>
<feature type="compositionally biased region" description="Low complexity" evidence="1">
    <location>
        <begin position="454"/>
        <end position="479"/>
    </location>
</feature>
<feature type="transmembrane region" description="Helical" evidence="2">
    <location>
        <begin position="187"/>
        <end position="216"/>
    </location>
</feature>
<keyword evidence="2" id="KW-0472">Membrane</keyword>
<organism evidence="3 4">
    <name type="scientific">Pseudomicrostroma glucosiphilum</name>
    <dbReference type="NCBI Taxonomy" id="1684307"/>
    <lineage>
        <taxon>Eukaryota</taxon>
        <taxon>Fungi</taxon>
        <taxon>Dikarya</taxon>
        <taxon>Basidiomycota</taxon>
        <taxon>Ustilaginomycotina</taxon>
        <taxon>Exobasidiomycetes</taxon>
        <taxon>Microstromatales</taxon>
        <taxon>Microstromatales incertae sedis</taxon>
        <taxon>Pseudomicrostroma</taxon>
    </lineage>
</organism>
<feature type="region of interest" description="Disordered" evidence="1">
    <location>
        <begin position="99"/>
        <end position="121"/>
    </location>
</feature>
<feature type="compositionally biased region" description="Acidic residues" evidence="1">
    <location>
        <begin position="406"/>
        <end position="431"/>
    </location>
</feature>
<dbReference type="RefSeq" id="XP_025346611.1">
    <property type="nucleotide sequence ID" value="XM_025492918.1"/>
</dbReference>
<evidence type="ECO:0008006" key="5">
    <source>
        <dbReference type="Google" id="ProtNLM"/>
    </source>
</evidence>
<dbReference type="OrthoDB" id="3366426at2759"/>
<feature type="compositionally biased region" description="Basic residues" evidence="1">
    <location>
        <begin position="440"/>
        <end position="453"/>
    </location>
</feature>
<evidence type="ECO:0000313" key="4">
    <source>
        <dbReference type="Proteomes" id="UP000245942"/>
    </source>
</evidence>
<feature type="compositionally biased region" description="Low complexity" evidence="1">
    <location>
        <begin position="384"/>
        <end position="405"/>
    </location>
</feature>
<feature type="region of interest" description="Disordered" evidence="1">
    <location>
        <begin position="563"/>
        <end position="587"/>
    </location>
</feature>
<proteinExistence type="predicted"/>
<feature type="region of interest" description="Disordered" evidence="1">
    <location>
        <begin position="376"/>
        <end position="479"/>
    </location>
</feature>
<feature type="region of interest" description="Disordered" evidence="1">
    <location>
        <begin position="250"/>
        <end position="361"/>
    </location>
</feature>
<evidence type="ECO:0000256" key="1">
    <source>
        <dbReference type="SAM" id="MobiDB-lite"/>
    </source>
</evidence>
<dbReference type="GeneID" id="37014652"/>
<feature type="compositionally biased region" description="Basic and acidic residues" evidence="1">
    <location>
        <begin position="286"/>
        <end position="302"/>
    </location>
</feature>
<dbReference type="Gene3D" id="1.10.10.10">
    <property type="entry name" value="Winged helix-like DNA-binding domain superfamily/Winged helix DNA-binding domain"/>
    <property type="match status" value="1"/>
</dbReference>
<evidence type="ECO:0000313" key="3">
    <source>
        <dbReference type="EMBL" id="PWN19451.1"/>
    </source>
</evidence>
<name>A0A316U4Q6_9BASI</name>
<dbReference type="InterPro" id="IPR036388">
    <property type="entry name" value="WH-like_DNA-bd_sf"/>
</dbReference>
<keyword evidence="2" id="KW-1133">Transmembrane helix</keyword>
<feature type="compositionally biased region" description="Pro residues" evidence="1">
    <location>
        <begin position="577"/>
        <end position="587"/>
    </location>
</feature>
<feature type="compositionally biased region" description="Polar residues" evidence="1">
    <location>
        <begin position="1"/>
        <end position="11"/>
    </location>
</feature>
<dbReference type="AlphaFoldDB" id="A0A316U4Q6"/>
<keyword evidence="2" id="KW-0812">Transmembrane</keyword>
<dbReference type="EMBL" id="KZ819331">
    <property type="protein sequence ID" value="PWN19451.1"/>
    <property type="molecule type" value="Genomic_DNA"/>
</dbReference>
<reference evidence="3 4" key="1">
    <citation type="journal article" date="2018" name="Mol. Biol. Evol.">
        <title>Broad Genomic Sampling Reveals a Smut Pathogenic Ancestry of the Fungal Clade Ustilaginomycotina.</title>
        <authorList>
            <person name="Kijpornyongpan T."/>
            <person name="Mondo S.J."/>
            <person name="Barry K."/>
            <person name="Sandor L."/>
            <person name="Lee J."/>
            <person name="Lipzen A."/>
            <person name="Pangilinan J."/>
            <person name="LaButti K."/>
            <person name="Hainaut M."/>
            <person name="Henrissat B."/>
            <person name="Grigoriev I.V."/>
            <person name="Spatafora J.W."/>
            <person name="Aime M.C."/>
        </authorList>
    </citation>
    <scope>NUCLEOTIDE SEQUENCE [LARGE SCALE GENOMIC DNA]</scope>
    <source>
        <strain evidence="3 4">MCA 4718</strain>
    </source>
</reference>
<evidence type="ECO:0000256" key="2">
    <source>
        <dbReference type="SAM" id="Phobius"/>
    </source>
</evidence>
<dbReference type="Proteomes" id="UP000245942">
    <property type="component" value="Unassembled WGS sequence"/>
</dbReference>